<reference evidence="1 2" key="1">
    <citation type="submission" date="2019-02" db="EMBL/GenBank/DDBJ databases">
        <title>Deep-cultivation of Planctomycetes and their phenomic and genomic characterization uncovers novel biology.</title>
        <authorList>
            <person name="Wiegand S."/>
            <person name="Jogler M."/>
            <person name="Boedeker C."/>
            <person name="Pinto D."/>
            <person name="Vollmers J."/>
            <person name="Rivas-Marin E."/>
            <person name="Kohn T."/>
            <person name="Peeters S.H."/>
            <person name="Heuer A."/>
            <person name="Rast P."/>
            <person name="Oberbeckmann S."/>
            <person name="Bunk B."/>
            <person name="Jeske O."/>
            <person name="Meyerdierks A."/>
            <person name="Storesund J.E."/>
            <person name="Kallscheuer N."/>
            <person name="Luecker S."/>
            <person name="Lage O.M."/>
            <person name="Pohl T."/>
            <person name="Merkel B.J."/>
            <person name="Hornburger P."/>
            <person name="Mueller R.-W."/>
            <person name="Bruemmer F."/>
            <person name="Labrenz M."/>
            <person name="Spormann A.M."/>
            <person name="Op Den Camp H."/>
            <person name="Overmann J."/>
            <person name="Amann R."/>
            <person name="Jetten M.S.M."/>
            <person name="Mascher T."/>
            <person name="Medema M.H."/>
            <person name="Devos D.P."/>
            <person name="Kaster A.-K."/>
            <person name="Ovreas L."/>
            <person name="Rohde M."/>
            <person name="Galperin M.Y."/>
            <person name="Jogler C."/>
        </authorList>
    </citation>
    <scope>NUCLEOTIDE SEQUENCE [LARGE SCALE GENOMIC DNA]</scope>
    <source>
        <strain evidence="1 2">Pla100</strain>
    </source>
</reference>
<comment type="caution">
    <text evidence="1">The sequence shown here is derived from an EMBL/GenBank/DDBJ whole genome shotgun (WGS) entry which is preliminary data.</text>
</comment>
<gene>
    <name evidence="1" type="ORF">Pla100_33980</name>
</gene>
<evidence type="ECO:0000313" key="1">
    <source>
        <dbReference type="EMBL" id="TWT95756.1"/>
    </source>
</evidence>
<name>A0A5C6A8H4_9BACT</name>
<keyword evidence="2" id="KW-1185">Reference proteome</keyword>
<dbReference type="EMBL" id="SJPM01000006">
    <property type="protein sequence ID" value="TWT95756.1"/>
    <property type="molecule type" value="Genomic_DNA"/>
</dbReference>
<proteinExistence type="predicted"/>
<sequence>MEFCNEMSRPKKVAPDYRYHVSGQAVVTFNGTNFYLGPHNSPESKAKYRTLLAEYIA</sequence>
<evidence type="ECO:0000313" key="2">
    <source>
        <dbReference type="Proteomes" id="UP000316213"/>
    </source>
</evidence>
<dbReference type="Proteomes" id="UP000316213">
    <property type="component" value="Unassembled WGS sequence"/>
</dbReference>
<accession>A0A5C6A8H4</accession>
<dbReference type="AlphaFoldDB" id="A0A5C6A8H4"/>
<protein>
    <submittedName>
        <fullName evidence="1">Uncharacterized protein</fullName>
    </submittedName>
</protein>
<organism evidence="1 2">
    <name type="scientific">Neorhodopirellula pilleata</name>
    <dbReference type="NCBI Taxonomy" id="2714738"/>
    <lineage>
        <taxon>Bacteria</taxon>
        <taxon>Pseudomonadati</taxon>
        <taxon>Planctomycetota</taxon>
        <taxon>Planctomycetia</taxon>
        <taxon>Pirellulales</taxon>
        <taxon>Pirellulaceae</taxon>
        <taxon>Neorhodopirellula</taxon>
    </lineage>
</organism>